<comment type="similarity">
    <text evidence="2">Belongs to the CD200R family.</text>
</comment>
<dbReference type="GeneTree" id="ENSGT00390000014496"/>
<dbReference type="Proteomes" id="UP000007267">
    <property type="component" value="Unassembled WGS sequence"/>
</dbReference>
<dbReference type="InterPro" id="IPR040012">
    <property type="entry name" value="CD200R"/>
</dbReference>
<keyword evidence="3" id="KW-0812">Transmembrane</keyword>
<dbReference type="eggNOG" id="ENOG502S9IV">
    <property type="taxonomic scope" value="Eukaryota"/>
</dbReference>
<proteinExistence type="inferred from homology"/>
<accession>K7FYB3</accession>
<dbReference type="Gene3D" id="2.60.40.10">
    <property type="entry name" value="Immunoglobulins"/>
    <property type="match status" value="2"/>
</dbReference>
<reference evidence="11" key="1">
    <citation type="submission" date="2011-10" db="EMBL/GenBank/DDBJ databases">
        <authorList>
            <consortium name="Soft-shell Turtle Genome Consortium"/>
        </authorList>
    </citation>
    <scope>NUCLEOTIDE SEQUENCE [LARGE SCALE GENOMIC DNA]</scope>
    <source>
        <strain evidence="11">Daiwa-1</strain>
    </source>
</reference>
<reference evidence="11" key="2">
    <citation type="journal article" date="2013" name="Nat. Genet.">
        <title>The draft genomes of soft-shell turtle and green sea turtle yield insights into the development and evolution of the turtle-specific body plan.</title>
        <authorList>
            <person name="Wang Z."/>
            <person name="Pascual-Anaya J."/>
            <person name="Zadissa A."/>
            <person name="Li W."/>
            <person name="Niimura Y."/>
            <person name="Huang Z."/>
            <person name="Li C."/>
            <person name="White S."/>
            <person name="Xiong Z."/>
            <person name="Fang D."/>
            <person name="Wang B."/>
            <person name="Ming Y."/>
            <person name="Chen Y."/>
            <person name="Zheng Y."/>
            <person name="Kuraku S."/>
            <person name="Pignatelli M."/>
            <person name="Herrero J."/>
            <person name="Beal K."/>
            <person name="Nozawa M."/>
            <person name="Li Q."/>
            <person name="Wang J."/>
            <person name="Zhang H."/>
            <person name="Yu L."/>
            <person name="Shigenobu S."/>
            <person name="Wang J."/>
            <person name="Liu J."/>
            <person name="Flicek P."/>
            <person name="Searle S."/>
            <person name="Wang J."/>
            <person name="Kuratani S."/>
            <person name="Yin Y."/>
            <person name="Aken B."/>
            <person name="Zhang G."/>
            <person name="Irie N."/>
        </authorList>
    </citation>
    <scope>NUCLEOTIDE SEQUENCE [LARGE SCALE GENOMIC DNA]</scope>
    <source>
        <strain evidence="11">Daiwa-1</strain>
    </source>
</reference>
<dbReference type="PROSITE" id="PS50835">
    <property type="entry name" value="IG_LIKE"/>
    <property type="match status" value="2"/>
</dbReference>
<evidence type="ECO:0000256" key="8">
    <source>
        <dbReference type="ARBA" id="ARBA00023180"/>
    </source>
</evidence>
<reference evidence="10" key="3">
    <citation type="submission" date="2025-08" db="UniProtKB">
        <authorList>
            <consortium name="Ensembl"/>
        </authorList>
    </citation>
    <scope>IDENTIFICATION</scope>
</reference>
<name>K7FYB3_PELSI</name>
<evidence type="ECO:0000256" key="4">
    <source>
        <dbReference type="ARBA" id="ARBA00022989"/>
    </source>
</evidence>
<keyword evidence="4" id="KW-1133">Transmembrane helix</keyword>
<evidence type="ECO:0000256" key="1">
    <source>
        <dbReference type="ARBA" id="ARBA00004167"/>
    </source>
</evidence>
<keyword evidence="11" id="KW-1185">Reference proteome</keyword>
<reference evidence="10" key="4">
    <citation type="submission" date="2025-09" db="UniProtKB">
        <authorList>
            <consortium name="Ensembl"/>
        </authorList>
    </citation>
    <scope>IDENTIFICATION</scope>
</reference>
<protein>
    <recommendedName>
        <fullName evidence="9">Ig-like domain-containing protein</fullName>
    </recommendedName>
</protein>
<keyword evidence="7" id="KW-0675">Receptor</keyword>
<dbReference type="PANTHER" id="PTHR21462:SF2">
    <property type="entry name" value="CELL SURFACE GLYCOPROTEIN CD200 RECEPTOR 2"/>
    <property type="match status" value="1"/>
</dbReference>
<comment type="subcellular location">
    <subcellularLocation>
        <location evidence="1">Membrane</location>
        <topology evidence="1">Single-pass membrane protein</topology>
    </subcellularLocation>
</comment>
<dbReference type="Pfam" id="PF07686">
    <property type="entry name" value="V-set"/>
    <property type="match status" value="1"/>
</dbReference>
<evidence type="ECO:0000256" key="5">
    <source>
        <dbReference type="ARBA" id="ARBA00023136"/>
    </source>
</evidence>
<dbReference type="EMBL" id="AGCU01094407">
    <property type="status" value="NOT_ANNOTATED_CDS"/>
    <property type="molecule type" value="Genomic_DNA"/>
</dbReference>
<dbReference type="InterPro" id="IPR013162">
    <property type="entry name" value="CD80_C2-set"/>
</dbReference>
<dbReference type="InterPro" id="IPR003599">
    <property type="entry name" value="Ig_sub"/>
</dbReference>
<dbReference type="InterPro" id="IPR007110">
    <property type="entry name" value="Ig-like_dom"/>
</dbReference>
<evidence type="ECO:0000259" key="9">
    <source>
        <dbReference type="PROSITE" id="PS50835"/>
    </source>
</evidence>
<dbReference type="OMA" id="NCKISFV"/>
<keyword evidence="6" id="KW-1015">Disulfide bond</keyword>
<evidence type="ECO:0000256" key="3">
    <source>
        <dbReference type="ARBA" id="ARBA00022692"/>
    </source>
</evidence>
<feature type="domain" description="Ig-like" evidence="9">
    <location>
        <begin position="1"/>
        <end position="96"/>
    </location>
</feature>
<dbReference type="InterPro" id="IPR013783">
    <property type="entry name" value="Ig-like_fold"/>
</dbReference>
<dbReference type="InterPro" id="IPR013106">
    <property type="entry name" value="Ig_V-set"/>
</dbReference>
<organism evidence="10 11">
    <name type="scientific">Pelodiscus sinensis</name>
    <name type="common">Chinese softshell turtle</name>
    <name type="synonym">Trionyx sinensis</name>
    <dbReference type="NCBI Taxonomy" id="13735"/>
    <lineage>
        <taxon>Eukaryota</taxon>
        <taxon>Metazoa</taxon>
        <taxon>Chordata</taxon>
        <taxon>Craniata</taxon>
        <taxon>Vertebrata</taxon>
        <taxon>Euteleostomi</taxon>
        <taxon>Archelosauria</taxon>
        <taxon>Testudinata</taxon>
        <taxon>Testudines</taxon>
        <taxon>Cryptodira</taxon>
        <taxon>Trionychia</taxon>
        <taxon>Trionychidae</taxon>
        <taxon>Pelodiscus</taxon>
    </lineage>
</organism>
<evidence type="ECO:0000256" key="2">
    <source>
        <dbReference type="ARBA" id="ARBA00008215"/>
    </source>
</evidence>
<keyword evidence="8" id="KW-0325">Glycoprotein</keyword>
<dbReference type="GO" id="GO:0150077">
    <property type="term" value="P:regulation of neuroinflammatory response"/>
    <property type="evidence" value="ECO:0007669"/>
    <property type="project" value="InterPro"/>
</dbReference>
<dbReference type="Pfam" id="PF08205">
    <property type="entry name" value="C2-set_2"/>
    <property type="match status" value="1"/>
</dbReference>
<dbReference type="SUPFAM" id="SSF48726">
    <property type="entry name" value="Immunoglobulin"/>
    <property type="match status" value="2"/>
</dbReference>
<evidence type="ECO:0000313" key="10">
    <source>
        <dbReference type="Ensembl" id="ENSPSIP00000013023.1"/>
    </source>
</evidence>
<evidence type="ECO:0000256" key="6">
    <source>
        <dbReference type="ARBA" id="ARBA00023157"/>
    </source>
</evidence>
<feature type="domain" description="Ig-like" evidence="9">
    <location>
        <begin position="106"/>
        <end position="185"/>
    </location>
</feature>
<dbReference type="AlphaFoldDB" id="K7FYB3"/>
<dbReference type="GO" id="GO:0038023">
    <property type="term" value="F:signaling receptor activity"/>
    <property type="evidence" value="ECO:0007669"/>
    <property type="project" value="InterPro"/>
</dbReference>
<sequence length="210" mass="22593">VDNTVSAVVGTKAVLRCPNISVSSLILVVWHIRPKNGSHCLLAHRADTKTDRTNCTKRITWESYPAHDPTLQIHPVRLADEGNYICEIATSDGNLDQVSALIVLVPPVVTLTHESNEVVVCQASAGKPAGEISWAQGSGHSTENKTHHTNGTVTILSRLSLINSTNAYVTCLVTHPALNQTIELSPGEYHVFLTGISFMVIPCASVLLSI</sequence>
<evidence type="ECO:0000313" key="11">
    <source>
        <dbReference type="Proteomes" id="UP000007267"/>
    </source>
</evidence>
<dbReference type="HOGENOM" id="CLU_069156_2_0_1"/>
<dbReference type="GO" id="GO:0009897">
    <property type="term" value="C:external side of plasma membrane"/>
    <property type="evidence" value="ECO:0007669"/>
    <property type="project" value="TreeGrafter"/>
</dbReference>
<dbReference type="Ensembl" id="ENSPSIT00000013086.1">
    <property type="protein sequence ID" value="ENSPSIP00000013023.1"/>
    <property type="gene ID" value="ENSPSIG00000011720.1"/>
</dbReference>
<evidence type="ECO:0000256" key="7">
    <source>
        <dbReference type="ARBA" id="ARBA00023170"/>
    </source>
</evidence>
<dbReference type="InterPro" id="IPR036179">
    <property type="entry name" value="Ig-like_dom_sf"/>
</dbReference>
<keyword evidence="5" id="KW-0472">Membrane</keyword>
<dbReference type="PANTHER" id="PTHR21462">
    <property type="entry name" value="CELL SURFACE GLYCOPROTEIN OX2 RECEPTOR PRECURSOR"/>
    <property type="match status" value="1"/>
</dbReference>
<dbReference type="SMART" id="SM00409">
    <property type="entry name" value="IG"/>
    <property type="match status" value="1"/>
</dbReference>